<dbReference type="GO" id="GO:0005524">
    <property type="term" value="F:ATP binding"/>
    <property type="evidence" value="ECO:0007669"/>
    <property type="project" value="UniProtKB-KW"/>
</dbReference>
<dbReference type="InterPro" id="IPR001272">
    <property type="entry name" value="PEP_carboxykinase_ATP"/>
</dbReference>
<dbReference type="PANTHER" id="PTHR30031">
    <property type="entry name" value="PHOSPHOENOLPYRUVATE CARBOXYKINASE ATP"/>
    <property type="match status" value="1"/>
</dbReference>
<dbReference type="NCBIfam" id="TIGR00224">
    <property type="entry name" value="pckA"/>
    <property type="match status" value="1"/>
</dbReference>
<evidence type="ECO:0000256" key="3">
    <source>
        <dbReference type="ARBA" id="ARBA00012363"/>
    </source>
</evidence>
<evidence type="ECO:0000256" key="4">
    <source>
        <dbReference type="ARBA" id="ARBA00022432"/>
    </source>
</evidence>
<dbReference type="InterPro" id="IPR013035">
    <property type="entry name" value="PEP_carboxykinase_C"/>
</dbReference>
<evidence type="ECO:0000256" key="5">
    <source>
        <dbReference type="ARBA" id="ARBA00022741"/>
    </source>
</evidence>
<dbReference type="Gene3D" id="3.40.449.10">
    <property type="entry name" value="Phosphoenolpyruvate Carboxykinase, domain 1"/>
    <property type="match status" value="1"/>
</dbReference>
<dbReference type="EC" id="4.1.1.49" evidence="3"/>
<dbReference type="GO" id="GO:0005829">
    <property type="term" value="C:cytosol"/>
    <property type="evidence" value="ECO:0007669"/>
    <property type="project" value="TreeGrafter"/>
</dbReference>
<dbReference type="SUPFAM" id="SSF68923">
    <property type="entry name" value="PEP carboxykinase N-terminal domain"/>
    <property type="match status" value="1"/>
</dbReference>
<dbReference type="InterPro" id="IPR015994">
    <property type="entry name" value="PEPCK_ATP_CS"/>
</dbReference>
<evidence type="ECO:0000256" key="1">
    <source>
        <dbReference type="ARBA" id="ARBA00004742"/>
    </source>
</evidence>
<evidence type="ECO:0000256" key="9">
    <source>
        <dbReference type="ARBA" id="ARBA00047371"/>
    </source>
</evidence>
<evidence type="ECO:0000256" key="2">
    <source>
        <dbReference type="ARBA" id="ARBA00006052"/>
    </source>
</evidence>
<keyword evidence="11" id="KW-1185">Reference proteome</keyword>
<dbReference type="HAMAP" id="MF_00453">
    <property type="entry name" value="PEPCK_ATP"/>
    <property type="match status" value="1"/>
</dbReference>
<comment type="similarity">
    <text evidence="2">Belongs to the phosphoenolpyruvate carboxykinase (ATP) family.</text>
</comment>
<dbReference type="Proteomes" id="UP000291116">
    <property type="component" value="Unassembled WGS sequence"/>
</dbReference>
<keyword evidence="6" id="KW-0210">Decarboxylase</keyword>
<dbReference type="Gene3D" id="2.170.8.10">
    <property type="entry name" value="Phosphoenolpyruvate Carboxykinase, domain 2"/>
    <property type="match status" value="1"/>
</dbReference>
<dbReference type="NCBIfam" id="NF006821">
    <property type="entry name" value="PRK09344.1-3"/>
    <property type="match status" value="1"/>
</dbReference>
<accession>A0A448Z8T2</accession>
<dbReference type="EMBL" id="CAACVS010000168">
    <property type="protein sequence ID" value="VEU38416.1"/>
    <property type="molecule type" value="Genomic_DNA"/>
</dbReference>
<proteinExistence type="inferred from homology"/>
<keyword evidence="5" id="KW-0547">Nucleotide-binding</keyword>
<dbReference type="Pfam" id="PF01293">
    <property type="entry name" value="PEPCK_ATP"/>
    <property type="match status" value="1"/>
</dbReference>
<evidence type="ECO:0000313" key="10">
    <source>
        <dbReference type="EMBL" id="VEU38416.1"/>
    </source>
</evidence>
<organism evidence="10 11">
    <name type="scientific">Pseudo-nitzschia multistriata</name>
    <dbReference type="NCBI Taxonomy" id="183589"/>
    <lineage>
        <taxon>Eukaryota</taxon>
        <taxon>Sar</taxon>
        <taxon>Stramenopiles</taxon>
        <taxon>Ochrophyta</taxon>
        <taxon>Bacillariophyta</taxon>
        <taxon>Bacillariophyceae</taxon>
        <taxon>Bacillariophycidae</taxon>
        <taxon>Bacillariales</taxon>
        <taxon>Bacillariaceae</taxon>
        <taxon>Pseudo-nitzschia</taxon>
    </lineage>
</organism>
<dbReference type="PIRSF" id="PIRSF006294">
    <property type="entry name" value="PEP_crbxkin"/>
    <property type="match status" value="1"/>
</dbReference>
<dbReference type="InterPro" id="IPR008210">
    <property type="entry name" value="PEP_carboxykinase_N"/>
</dbReference>
<keyword evidence="4" id="KW-0312">Gluconeogenesis</keyword>
<dbReference type="PANTHER" id="PTHR30031:SF0">
    <property type="entry name" value="PHOSPHOENOLPYRUVATE CARBOXYKINASE (ATP)"/>
    <property type="match status" value="1"/>
</dbReference>
<protein>
    <recommendedName>
        <fullName evidence="3">phosphoenolpyruvate carboxykinase (ATP)</fullName>
        <ecNumber evidence="3">4.1.1.49</ecNumber>
    </recommendedName>
</protein>
<dbReference type="NCBIfam" id="NF006820">
    <property type="entry name" value="PRK09344.1-2"/>
    <property type="match status" value="1"/>
</dbReference>
<dbReference type="SUPFAM" id="SSF53795">
    <property type="entry name" value="PEP carboxykinase-like"/>
    <property type="match status" value="1"/>
</dbReference>
<dbReference type="PROSITE" id="PS00532">
    <property type="entry name" value="PEPCK_ATP"/>
    <property type="match status" value="1"/>
</dbReference>
<comment type="pathway">
    <text evidence="1">Carbohydrate biosynthesis; gluconeogenesis.</text>
</comment>
<evidence type="ECO:0000256" key="8">
    <source>
        <dbReference type="ARBA" id="ARBA00023239"/>
    </source>
</evidence>
<keyword evidence="8" id="KW-0456">Lyase</keyword>
<evidence type="ECO:0000256" key="6">
    <source>
        <dbReference type="ARBA" id="ARBA00022793"/>
    </source>
</evidence>
<reference evidence="10 11" key="1">
    <citation type="submission" date="2019-01" db="EMBL/GenBank/DDBJ databases">
        <authorList>
            <person name="Ferrante I. M."/>
        </authorList>
    </citation>
    <scope>NUCLEOTIDE SEQUENCE [LARGE SCALE GENOMIC DNA]</scope>
    <source>
        <strain evidence="10 11">B856</strain>
    </source>
</reference>
<dbReference type="AlphaFoldDB" id="A0A448Z8T2"/>
<evidence type="ECO:0000313" key="11">
    <source>
        <dbReference type="Proteomes" id="UP000291116"/>
    </source>
</evidence>
<dbReference type="GO" id="GO:0004612">
    <property type="term" value="F:phosphoenolpyruvate carboxykinase (ATP) activity"/>
    <property type="evidence" value="ECO:0007669"/>
    <property type="project" value="UniProtKB-EC"/>
</dbReference>
<keyword evidence="7" id="KW-0067">ATP-binding</keyword>
<dbReference type="UniPathway" id="UPA00138"/>
<comment type="catalytic activity">
    <reaction evidence="9">
        <text>oxaloacetate + ATP = phosphoenolpyruvate + ADP + CO2</text>
        <dbReference type="Rhea" id="RHEA:18617"/>
        <dbReference type="ChEBI" id="CHEBI:16452"/>
        <dbReference type="ChEBI" id="CHEBI:16526"/>
        <dbReference type="ChEBI" id="CHEBI:30616"/>
        <dbReference type="ChEBI" id="CHEBI:58702"/>
        <dbReference type="ChEBI" id="CHEBI:456216"/>
        <dbReference type="EC" id="4.1.1.49"/>
    </reaction>
</comment>
<name>A0A448Z8T2_9STRA</name>
<gene>
    <name evidence="10" type="ORF">PSNMU_V1.4_AUG-EV-PASAV3_0052370</name>
</gene>
<dbReference type="GO" id="GO:0006094">
    <property type="term" value="P:gluconeogenesis"/>
    <property type="evidence" value="ECO:0007669"/>
    <property type="project" value="UniProtKB-UniPathway"/>
</dbReference>
<evidence type="ECO:0000256" key="7">
    <source>
        <dbReference type="ARBA" id="ARBA00022840"/>
    </source>
</evidence>
<dbReference type="OrthoDB" id="184182at2759"/>
<sequence length="511" mass="56680">MVAKTKYGDTFCVSTGKYTGRSPKDKFVVLNPGSESAKNMDWNDINQPTSPEVFKELQEKAVGYFNTIDKAYVFDCYVGASPASRKKVRFVHEMAWQQHFCTNMFIRPVSSEELENFEPDFTVVNACADQVKDYERLGLNSETAIVFNIEEGKAVIFGTWYGGENKKGIFSLMNYLLPLSNPPQLPMHCSANVGKDGDVCLFFGLSGTGKTTLSADPHRALIGDDEHGWDEDGVYNFEGGCYAKTINLSEETEPDIYRAIHTDALLENVVLDPNTDSPDYFDTSITENGRVSYPIFHIDGYHKEQMAGHPKNIIFLSCDAFGVLPPVAKLCPGEAIYHFLSGYTAKVAGTERGVKEPIATFSTCFGAAFMTLHPTVYADLLQRKLDTHGTNCYLVNSGWAGGPFGEGERMSIKTTRSCIDAILDGSIEEAEFKKDKNFGFKVPIALNGVGSNVLNIRSTWEDPEKYDEQAKKLGRMYTDNFKQYEGKGSIDYTAYGPKDMGPCKESTSICD</sequence>
<dbReference type="Gene3D" id="3.90.228.20">
    <property type="match status" value="1"/>
</dbReference>